<evidence type="ECO:0000313" key="9">
    <source>
        <dbReference type="EMBL" id="EGJ48812.1"/>
    </source>
</evidence>
<keyword evidence="1 5" id="KW-0489">Methyltransferase</keyword>
<keyword evidence="2 5" id="KW-0808">Transferase</keyword>
<dbReference type="InterPro" id="IPR049470">
    <property type="entry name" value="TRM61_C"/>
</dbReference>
<dbReference type="SUPFAM" id="SSF53335">
    <property type="entry name" value="S-adenosyl-L-methionine-dependent methyltransferases"/>
    <property type="match status" value="1"/>
</dbReference>
<dbReference type="InterPro" id="IPR014816">
    <property type="entry name" value="tRNA_MeTrfase_Gcd14"/>
</dbReference>
<comment type="catalytic activity">
    <reaction evidence="5">
        <text>adenosine(58) in tRNA + S-adenosyl-L-methionine = N(1)-methyladenosine(58) in tRNA + S-adenosyl-L-homocysteine + H(+)</text>
        <dbReference type="Rhea" id="RHEA:43152"/>
        <dbReference type="Rhea" id="RHEA-COMP:10365"/>
        <dbReference type="Rhea" id="RHEA-COMP:10366"/>
        <dbReference type="ChEBI" id="CHEBI:15378"/>
        <dbReference type="ChEBI" id="CHEBI:57856"/>
        <dbReference type="ChEBI" id="CHEBI:59789"/>
        <dbReference type="ChEBI" id="CHEBI:74411"/>
        <dbReference type="ChEBI" id="CHEBI:74491"/>
        <dbReference type="EC" id="2.1.1.220"/>
    </reaction>
</comment>
<evidence type="ECO:0000256" key="4">
    <source>
        <dbReference type="ARBA" id="ARBA00022694"/>
    </source>
</evidence>
<evidence type="ECO:0000256" key="3">
    <source>
        <dbReference type="ARBA" id="ARBA00022691"/>
    </source>
</evidence>
<reference evidence="9 10" key="1">
    <citation type="journal article" date="2011" name="J. Bacteriol.">
        <title>Genome sequence of the mercury-methylating and pleomorphic Desulfovibrio africanus Strain Walvis Bay.</title>
        <authorList>
            <person name="Brown S.D."/>
            <person name="Wall J.D."/>
            <person name="Kucken A.M."/>
            <person name="Gilmour C.C."/>
            <person name="Podar M."/>
            <person name="Brandt C.C."/>
            <person name="Teshima H."/>
            <person name="Detter J.C."/>
            <person name="Han C.S."/>
            <person name="Land M.L."/>
            <person name="Lucas S."/>
            <person name="Han J."/>
            <person name="Pennacchio L."/>
            <person name="Nolan M."/>
            <person name="Pitluck S."/>
            <person name="Woyke T."/>
            <person name="Goodwin L."/>
            <person name="Palumbo A.V."/>
            <person name="Elias D.A."/>
        </authorList>
    </citation>
    <scope>NUCLEOTIDE SEQUENCE [LARGE SCALE GENOMIC DNA]</scope>
    <source>
        <strain evidence="9 10">Walvis Bay</strain>
    </source>
</reference>
<dbReference type="Proteomes" id="UP000007844">
    <property type="component" value="Chromosome"/>
</dbReference>
<comment type="similarity">
    <text evidence="5">Belongs to the class I-like SAM-binding methyltransferase superfamily. TRM61 family.</text>
</comment>
<keyword evidence="3 5" id="KW-0949">S-adenosyl-L-methionine</keyword>
<keyword evidence="10" id="KW-1185">Reference proteome</keyword>
<dbReference type="FunFam" id="3.10.330.20:FF:000003">
    <property type="entry name" value="tRNA (Adenine(58)-N(1))-methyltransferase, mitochondrial isoform X1"/>
    <property type="match status" value="1"/>
</dbReference>
<evidence type="ECO:0000256" key="6">
    <source>
        <dbReference type="PIRSR" id="PIRSR017269-1"/>
    </source>
</evidence>
<gene>
    <name evidence="9" type="ORF">Desaf_0458</name>
</gene>
<feature type="binding site" evidence="6">
    <location>
        <begin position="105"/>
        <end position="108"/>
    </location>
    <ligand>
        <name>S-adenosyl-L-methionine</name>
        <dbReference type="ChEBI" id="CHEBI:59789"/>
    </ligand>
</feature>
<comment type="subunit">
    <text evidence="5">Homotetramer composed of a dimer of dimers.</text>
</comment>
<feature type="region of interest" description="Disordered" evidence="7">
    <location>
        <begin position="261"/>
        <end position="283"/>
    </location>
</feature>
<dbReference type="RefSeq" id="WP_014258658.1">
    <property type="nucleotide sequence ID" value="NC_016629.1"/>
</dbReference>
<dbReference type="Pfam" id="PF08704">
    <property type="entry name" value="GCD14"/>
    <property type="match status" value="1"/>
</dbReference>
<dbReference type="Gene3D" id="3.40.50.150">
    <property type="entry name" value="Vaccinia Virus protein VP39"/>
    <property type="match status" value="1"/>
</dbReference>
<comment type="function">
    <text evidence="5">Catalyzes the S-adenosyl-L-methionine-dependent formation of N(1)-methyladenine at position 58 (m1A58) in tRNA.</text>
</comment>
<keyword evidence="4 5" id="KW-0819">tRNA processing</keyword>
<dbReference type="EC" id="2.1.1.220" evidence="5"/>
<protein>
    <recommendedName>
        <fullName evidence="5">tRNA (adenine(58)-N(1))-methyltransferase TrmI</fullName>
        <ecNumber evidence="5">2.1.1.220</ecNumber>
    </recommendedName>
</protein>
<evidence type="ECO:0000256" key="2">
    <source>
        <dbReference type="ARBA" id="ARBA00022679"/>
    </source>
</evidence>
<evidence type="ECO:0000256" key="5">
    <source>
        <dbReference type="PIRNR" id="PIRNR017269"/>
    </source>
</evidence>
<dbReference type="KEGG" id="daf:Desaf_0458"/>
<sequence>MLKPGELVLLVSPKGKRYLRKLAPDDKLHTQDGILPMAAVAEAGFGHTARTHMGRSYRIMKPTLYDLVKGVKRQTQIIYPKEIGYLVMKLGIGPGVTVVEAGCGSGSLTVALAWFVGPQGKVYTHERRPEFLKLNARNLAWAGLDDGRVTHVEKDIAEGFGCTDADALFLDVRTPEDYVGRIPEAVKPGAPVGFLVPTTNQVSALIAALEAGPFADIEMLEIFLRRYKPVAERLRPDDRMVAHTGFLVFARVQEPAVDLVDTDSPDSVATESDPETESQGEACAQECTDVAEELEDSRGLG</sequence>
<dbReference type="PIRSF" id="PIRSF017269">
    <property type="entry name" value="GCD14"/>
    <property type="match status" value="1"/>
</dbReference>
<dbReference type="GO" id="GO:0030488">
    <property type="term" value="P:tRNA methylation"/>
    <property type="evidence" value="ECO:0007669"/>
    <property type="project" value="InterPro"/>
</dbReference>
<dbReference type="HOGENOM" id="CLU_025402_0_1_7"/>
<evidence type="ECO:0000256" key="7">
    <source>
        <dbReference type="SAM" id="MobiDB-lite"/>
    </source>
</evidence>
<dbReference type="PANTHER" id="PTHR12133">
    <property type="entry name" value="TRNA (ADENINE(58)-N(1))-METHYLTRANSFERASE"/>
    <property type="match status" value="1"/>
</dbReference>
<organism evidence="9 10">
    <name type="scientific">Desulfocurvibacter africanus subsp. africanus str. Walvis Bay</name>
    <dbReference type="NCBI Taxonomy" id="690850"/>
    <lineage>
        <taxon>Bacteria</taxon>
        <taxon>Pseudomonadati</taxon>
        <taxon>Thermodesulfobacteriota</taxon>
        <taxon>Desulfovibrionia</taxon>
        <taxon>Desulfovibrionales</taxon>
        <taxon>Desulfovibrionaceae</taxon>
        <taxon>Desulfocurvibacter</taxon>
    </lineage>
</organism>
<feature type="binding site" evidence="6">
    <location>
        <position position="126"/>
    </location>
    <ligand>
        <name>S-adenosyl-L-methionine</name>
        <dbReference type="ChEBI" id="CHEBI:59789"/>
    </ligand>
</feature>
<name>F3YUD0_DESAF</name>
<proteinExistence type="inferred from homology"/>
<evidence type="ECO:0000259" key="8">
    <source>
        <dbReference type="Pfam" id="PF08704"/>
    </source>
</evidence>
<feature type="domain" description="tRNA (adenine(58)-N(1))-methyltransferase catalytic subunit TRM61 C-terminal" evidence="8">
    <location>
        <begin position="71"/>
        <end position="228"/>
    </location>
</feature>
<dbReference type="Gene3D" id="3.10.330.20">
    <property type="match status" value="1"/>
</dbReference>
<dbReference type="PANTHER" id="PTHR12133:SF1">
    <property type="entry name" value="TRNA (ADENINE(58)-N(1))-METHYLTRANSFERASE, MITOCHONDRIAL"/>
    <property type="match status" value="1"/>
</dbReference>
<feature type="binding site" evidence="6">
    <location>
        <position position="171"/>
    </location>
    <ligand>
        <name>S-adenosyl-L-methionine</name>
        <dbReference type="ChEBI" id="CHEBI:59789"/>
    </ligand>
</feature>
<evidence type="ECO:0000313" key="10">
    <source>
        <dbReference type="Proteomes" id="UP000007844"/>
    </source>
</evidence>
<dbReference type="STRING" id="690850.Desaf_0458"/>
<dbReference type="InterPro" id="IPR029063">
    <property type="entry name" value="SAM-dependent_MTases_sf"/>
</dbReference>
<dbReference type="AlphaFoldDB" id="F3YUD0"/>
<feature type="binding site" evidence="6">
    <location>
        <position position="155"/>
    </location>
    <ligand>
        <name>S-adenosyl-L-methionine</name>
        <dbReference type="ChEBI" id="CHEBI:59789"/>
    </ligand>
</feature>
<dbReference type="GO" id="GO:0031515">
    <property type="term" value="C:tRNA (m1A) methyltransferase complex"/>
    <property type="evidence" value="ECO:0007669"/>
    <property type="project" value="UniProtKB-UniRule"/>
</dbReference>
<dbReference type="PROSITE" id="PS51620">
    <property type="entry name" value="SAM_TRM61"/>
    <property type="match status" value="1"/>
</dbReference>
<dbReference type="GO" id="GO:0160107">
    <property type="term" value="F:tRNA (adenine(58)-N1)-methyltransferase activity"/>
    <property type="evidence" value="ECO:0007669"/>
    <property type="project" value="UniProtKB-EC"/>
</dbReference>
<dbReference type="eggNOG" id="COG2519">
    <property type="taxonomic scope" value="Bacteria"/>
</dbReference>
<evidence type="ECO:0000256" key="1">
    <source>
        <dbReference type="ARBA" id="ARBA00022603"/>
    </source>
</evidence>
<dbReference type="EMBL" id="CP003221">
    <property type="protein sequence ID" value="EGJ48812.1"/>
    <property type="molecule type" value="Genomic_DNA"/>
</dbReference>
<accession>F3YUD0</accession>